<dbReference type="EMBL" id="JAHYIQ010000022">
    <property type="protein sequence ID" value="KAK1122520.1"/>
    <property type="molecule type" value="Genomic_DNA"/>
</dbReference>
<gene>
    <name evidence="2" type="ORF">K0M31_008972</name>
</gene>
<dbReference type="Proteomes" id="UP001177670">
    <property type="component" value="Unassembled WGS sequence"/>
</dbReference>
<protein>
    <submittedName>
        <fullName evidence="2">Uncharacterized protein</fullName>
    </submittedName>
</protein>
<comment type="caution">
    <text evidence="2">The sequence shown here is derived from an EMBL/GenBank/DDBJ whole genome shotgun (WGS) entry which is preliminary data.</text>
</comment>
<evidence type="ECO:0000313" key="2">
    <source>
        <dbReference type="EMBL" id="KAK1122520.1"/>
    </source>
</evidence>
<reference evidence="2" key="1">
    <citation type="submission" date="2021-10" db="EMBL/GenBank/DDBJ databases">
        <title>Melipona bicolor Genome sequencing and assembly.</title>
        <authorList>
            <person name="Araujo N.S."/>
            <person name="Arias M.C."/>
        </authorList>
    </citation>
    <scope>NUCLEOTIDE SEQUENCE</scope>
    <source>
        <strain evidence="2">USP_2M_L1-L4_2017</strain>
        <tissue evidence="2">Whole body</tissue>
    </source>
</reference>
<evidence type="ECO:0000256" key="1">
    <source>
        <dbReference type="SAM" id="MobiDB-lite"/>
    </source>
</evidence>
<feature type="region of interest" description="Disordered" evidence="1">
    <location>
        <begin position="86"/>
        <end position="136"/>
    </location>
</feature>
<dbReference type="AlphaFoldDB" id="A0AA40FPM7"/>
<name>A0AA40FPM7_9HYME</name>
<accession>A0AA40FPM7</accession>
<organism evidence="2 3">
    <name type="scientific">Melipona bicolor</name>
    <dbReference type="NCBI Taxonomy" id="60889"/>
    <lineage>
        <taxon>Eukaryota</taxon>
        <taxon>Metazoa</taxon>
        <taxon>Ecdysozoa</taxon>
        <taxon>Arthropoda</taxon>
        <taxon>Hexapoda</taxon>
        <taxon>Insecta</taxon>
        <taxon>Pterygota</taxon>
        <taxon>Neoptera</taxon>
        <taxon>Endopterygota</taxon>
        <taxon>Hymenoptera</taxon>
        <taxon>Apocrita</taxon>
        <taxon>Aculeata</taxon>
        <taxon>Apoidea</taxon>
        <taxon>Anthophila</taxon>
        <taxon>Apidae</taxon>
        <taxon>Melipona</taxon>
    </lineage>
</organism>
<proteinExistence type="predicted"/>
<keyword evidence="3" id="KW-1185">Reference proteome</keyword>
<sequence length="154" mass="16437">MSVARRVYAFTTLSSLNRGALTNLPVTQLLIVESRGSDVAAASATQQNHDLLINGSGCWKTSSPIILPRLPEAEAGRELLFLSQPAAKTKARSTDPTSRKPGSISSSTYCARTSWPKPRATATKRHGVAVGQSRAEGASTAEANRLMICERRNG</sequence>
<feature type="non-terminal residue" evidence="2">
    <location>
        <position position="154"/>
    </location>
</feature>
<evidence type="ECO:0000313" key="3">
    <source>
        <dbReference type="Proteomes" id="UP001177670"/>
    </source>
</evidence>